<dbReference type="Proteomes" id="UP000075902">
    <property type="component" value="Unassembled WGS sequence"/>
</dbReference>
<accession>A0A182TYG6</accession>
<dbReference type="VEuPathDB" id="VectorBase:AMEC010600"/>
<sequence length="114" mass="11977">MGVRGEQMQPVPDRDWMAGLTPGDAGCTGCEERQSPSRGDESDGSAVGRYHTSTALTSRAINTTGTMGNTVVSEALRSACGFFIGQMPVCVGPKAGPQSLERGDQQFGTHRSVE</sequence>
<evidence type="ECO:0000256" key="1">
    <source>
        <dbReference type="SAM" id="MobiDB-lite"/>
    </source>
</evidence>
<reference evidence="3" key="1">
    <citation type="submission" date="2014-01" db="EMBL/GenBank/DDBJ databases">
        <title>The Genome Sequence of Anopheles melas CM1001059_A (V2).</title>
        <authorList>
            <consortium name="The Broad Institute Genomics Platform"/>
            <person name="Neafsey D.E."/>
            <person name="Besansky N."/>
            <person name="Howell P."/>
            <person name="Walton C."/>
            <person name="Young S.K."/>
            <person name="Zeng Q."/>
            <person name="Gargeya S."/>
            <person name="Fitzgerald M."/>
            <person name="Haas B."/>
            <person name="Abouelleil A."/>
            <person name="Allen A.W."/>
            <person name="Alvarado L."/>
            <person name="Arachchi H.M."/>
            <person name="Berlin A.M."/>
            <person name="Chapman S.B."/>
            <person name="Gainer-Dewar J."/>
            <person name="Goldberg J."/>
            <person name="Griggs A."/>
            <person name="Gujja S."/>
            <person name="Hansen M."/>
            <person name="Howarth C."/>
            <person name="Imamovic A."/>
            <person name="Ireland A."/>
            <person name="Larimer J."/>
            <person name="McCowan C."/>
            <person name="Murphy C."/>
            <person name="Pearson M."/>
            <person name="Poon T.W."/>
            <person name="Priest M."/>
            <person name="Roberts A."/>
            <person name="Saif S."/>
            <person name="Shea T."/>
            <person name="Sisk P."/>
            <person name="Sykes S."/>
            <person name="Wortman J."/>
            <person name="Nusbaum C."/>
            <person name="Birren B."/>
        </authorList>
    </citation>
    <scope>NUCLEOTIDE SEQUENCE [LARGE SCALE GENOMIC DNA]</scope>
    <source>
        <strain evidence="3">CM1001059</strain>
    </source>
</reference>
<dbReference type="EnsemblMetazoa" id="AMEC010600-RA">
    <property type="protein sequence ID" value="AMEC010600-PA"/>
    <property type="gene ID" value="AMEC010600"/>
</dbReference>
<evidence type="ECO:0000313" key="3">
    <source>
        <dbReference type="Proteomes" id="UP000075902"/>
    </source>
</evidence>
<keyword evidence="3" id="KW-1185">Reference proteome</keyword>
<organism evidence="2 3">
    <name type="scientific">Anopheles melas</name>
    <dbReference type="NCBI Taxonomy" id="34690"/>
    <lineage>
        <taxon>Eukaryota</taxon>
        <taxon>Metazoa</taxon>
        <taxon>Ecdysozoa</taxon>
        <taxon>Arthropoda</taxon>
        <taxon>Hexapoda</taxon>
        <taxon>Insecta</taxon>
        <taxon>Pterygota</taxon>
        <taxon>Neoptera</taxon>
        <taxon>Endopterygota</taxon>
        <taxon>Diptera</taxon>
        <taxon>Nematocera</taxon>
        <taxon>Culicoidea</taxon>
        <taxon>Culicidae</taxon>
        <taxon>Anophelinae</taxon>
        <taxon>Anopheles</taxon>
    </lineage>
</organism>
<evidence type="ECO:0000313" key="2">
    <source>
        <dbReference type="EnsemblMetazoa" id="AMEC010600-PA"/>
    </source>
</evidence>
<feature type="region of interest" description="Disordered" evidence="1">
    <location>
        <begin position="1"/>
        <end position="65"/>
    </location>
</feature>
<dbReference type="AlphaFoldDB" id="A0A182TYG6"/>
<reference evidence="2" key="2">
    <citation type="submission" date="2020-05" db="UniProtKB">
        <authorList>
            <consortium name="EnsemblMetazoa"/>
        </authorList>
    </citation>
    <scope>IDENTIFICATION</scope>
    <source>
        <strain evidence="2">CM1001059</strain>
    </source>
</reference>
<feature type="compositionally biased region" description="Polar residues" evidence="1">
    <location>
        <begin position="51"/>
        <end position="65"/>
    </location>
</feature>
<protein>
    <submittedName>
        <fullName evidence="2">Uncharacterized protein</fullName>
    </submittedName>
</protein>
<feature type="region of interest" description="Disordered" evidence="1">
    <location>
        <begin position="93"/>
        <end position="114"/>
    </location>
</feature>
<name>A0A182TYG6_9DIPT</name>
<feature type="compositionally biased region" description="Basic and acidic residues" evidence="1">
    <location>
        <begin position="30"/>
        <end position="41"/>
    </location>
</feature>
<proteinExistence type="predicted"/>